<name>A0ACC0AUY7_CATRO</name>
<accession>A0ACC0AUY7</accession>
<comment type="caution">
    <text evidence="1">The sequence shown here is derived from an EMBL/GenBank/DDBJ whole genome shotgun (WGS) entry which is preliminary data.</text>
</comment>
<protein>
    <submittedName>
        <fullName evidence="1">Uncharacterized protein</fullName>
    </submittedName>
</protein>
<dbReference type="EMBL" id="CM044705">
    <property type="protein sequence ID" value="KAI5663271.1"/>
    <property type="molecule type" value="Genomic_DNA"/>
</dbReference>
<sequence>MNRGTGVKDLGEPRKTCICISCAKDTEDPCAEGTRAEAGVVATSSNRSIVLEGVAAAAEALVGKSNNSSRKGRGEPLVTEKESGFTISGSTPAVRLVLLSNLFAHRLIWFYVGKERV</sequence>
<proteinExistence type="predicted"/>
<evidence type="ECO:0000313" key="1">
    <source>
        <dbReference type="EMBL" id="KAI5663271.1"/>
    </source>
</evidence>
<evidence type="ECO:0000313" key="2">
    <source>
        <dbReference type="Proteomes" id="UP001060085"/>
    </source>
</evidence>
<organism evidence="1 2">
    <name type="scientific">Catharanthus roseus</name>
    <name type="common">Madagascar periwinkle</name>
    <name type="synonym">Vinca rosea</name>
    <dbReference type="NCBI Taxonomy" id="4058"/>
    <lineage>
        <taxon>Eukaryota</taxon>
        <taxon>Viridiplantae</taxon>
        <taxon>Streptophyta</taxon>
        <taxon>Embryophyta</taxon>
        <taxon>Tracheophyta</taxon>
        <taxon>Spermatophyta</taxon>
        <taxon>Magnoliopsida</taxon>
        <taxon>eudicotyledons</taxon>
        <taxon>Gunneridae</taxon>
        <taxon>Pentapetalae</taxon>
        <taxon>asterids</taxon>
        <taxon>lamiids</taxon>
        <taxon>Gentianales</taxon>
        <taxon>Apocynaceae</taxon>
        <taxon>Rauvolfioideae</taxon>
        <taxon>Vinceae</taxon>
        <taxon>Catharanthinae</taxon>
        <taxon>Catharanthus</taxon>
    </lineage>
</organism>
<dbReference type="Proteomes" id="UP001060085">
    <property type="component" value="Linkage Group LG05"/>
</dbReference>
<keyword evidence="2" id="KW-1185">Reference proteome</keyword>
<gene>
    <name evidence="1" type="ORF">M9H77_22594</name>
</gene>
<reference evidence="2" key="1">
    <citation type="journal article" date="2023" name="Nat. Plants">
        <title>Single-cell RNA sequencing provides a high-resolution roadmap for understanding the multicellular compartmentation of specialized metabolism.</title>
        <authorList>
            <person name="Sun S."/>
            <person name="Shen X."/>
            <person name="Li Y."/>
            <person name="Li Y."/>
            <person name="Wang S."/>
            <person name="Li R."/>
            <person name="Zhang H."/>
            <person name="Shen G."/>
            <person name="Guo B."/>
            <person name="Wei J."/>
            <person name="Xu J."/>
            <person name="St-Pierre B."/>
            <person name="Chen S."/>
            <person name="Sun C."/>
        </authorList>
    </citation>
    <scope>NUCLEOTIDE SEQUENCE [LARGE SCALE GENOMIC DNA]</scope>
</reference>